<sequence>MDNSDPNISEKQPLLDNEQPSTTNENVEDDALPSPTPSQHSHSSHSSVRRNKKPVTPLEFILLVIVMFLSIFIIIFGILYSKSNDTSKAEEEVNVSHFIN</sequence>
<keyword evidence="2" id="KW-0472">Membrane</keyword>
<reference evidence="3 4" key="2">
    <citation type="submission" date="2016-08" db="EMBL/GenBank/DDBJ databases">
        <title>Pervasive Adenine N6-methylation of Active Genes in Fungi.</title>
        <authorList>
            <consortium name="DOE Joint Genome Institute"/>
            <person name="Mondo S.J."/>
            <person name="Dannebaum R.O."/>
            <person name="Kuo R.C."/>
            <person name="Labutti K."/>
            <person name="Haridas S."/>
            <person name="Kuo A."/>
            <person name="Salamov A."/>
            <person name="Ahrendt S.R."/>
            <person name="Lipzen A."/>
            <person name="Sullivan W."/>
            <person name="Andreopoulos W.B."/>
            <person name="Clum A."/>
            <person name="Lindquist E."/>
            <person name="Daum C."/>
            <person name="Ramamoorthy G.K."/>
            <person name="Gryganskyi A."/>
            <person name="Culley D."/>
            <person name="Magnuson J.K."/>
            <person name="James T.Y."/>
            <person name="O'Malley M.A."/>
            <person name="Stajich J.E."/>
            <person name="Spatafora J.W."/>
            <person name="Visel A."/>
            <person name="Grigoriev I.V."/>
        </authorList>
    </citation>
    <scope>NUCLEOTIDE SEQUENCE [LARGE SCALE GENOMIC DNA]</scope>
    <source>
        <strain evidence="4">finn</strain>
    </source>
</reference>
<evidence type="ECO:0000313" key="4">
    <source>
        <dbReference type="Proteomes" id="UP000193719"/>
    </source>
</evidence>
<name>A0A1Y1V4X2_9FUNG</name>
<feature type="compositionally biased region" description="Polar residues" evidence="1">
    <location>
        <begin position="1"/>
        <end position="10"/>
    </location>
</feature>
<evidence type="ECO:0000313" key="3">
    <source>
        <dbReference type="EMBL" id="ORX47325.1"/>
    </source>
</evidence>
<feature type="region of interest" description="Disordered" evidence="1">
    <location>
        <begin position="1"/>
        <end position="52"/>
    </location>
</feature>
<proteinExistence type="predicted"/>
<dbReference type="AlphaFoldDB" id="A0A1Y1V4X2"/>
<gene>
    <name evidence="3" type="ORF">BCR36DRAFT_371810</name>
</gene>
<feature type="compositionally biased region" description="Low complexity" evidence="1">
    <location>
        <begin position="37"/>
        <end position="46"/>
    </location>
</feature>
<evidence type="ECO:0000256" key="2">
    <source>
        <dbReference type="SAM" id="Phobius"/>
    </source>
</evidence>
<organism evidence="3 4">
    <name type="scientific">Piromyces finnis</name>
    <dbReference type="NCBI Taxonomy" id="1754191"/>
    <lineage>
        <taxon>Eukaryota</taxon>
        <taxon>Fungi</taxon>
        <taxon>Fungi incertae sedis</taxon>
        <taxon>Chytridiomycota</taxon>
        <taxon>Chytridiomycota incertae sedis</taxon>
        <taxon>Neocallimastigomycetes</taxon>
        <taxon>Neocallimastigales</taxon>
        <taxon>Neocallimastigaceae</taxon>
        <taxon>Piromyces</taxon>
    </lineage>
</organism>
<comment type="caution">
    <text evidence="3">The sequence shown here is derived from an EMBL/GenBank/DDBJ whole genome shotgun (WGS) entry which is preliminary data.</text>
</comment>
<keyword evidence="2" id="KW-0812">Transmembrane</keyword>
<feature type="transmembrane region" description="Helical" evidence="2">
    <location>
        <begin position="60"/>
        <end position="80"/>
    </location>
</feature>
<keyword evidence="4" id="KW-1185">Reference proteome</keyword>
<keyword evidence="2" id="KW-1133">Transmembrane helix</keyword>
<dbReference type="EMBL" id="MCFH01000031">
    <property type="protein sequence ID" value="ORX47325.1"/>
    <property type="molecule type" value="Genomic_DNA"/>
</dbReference>
<accession>A0A1Y1V4X2</accession>
<protein>
    <submittedName>
        <fullName evidence="3">Uncharacterized protein</fullName>
    </submittedName>
</protein>
<dbReference type="Proteomes" id="UP000193719">
    <property type="component" value="Unassembled WGS sequence"/>
</dbReference>
<reference evidence="3 4" key="1">
    <citation type="submission" date="2016-08" db="EMBL/GenBank/DDBJ databases">
        <title>Genomes of anaerobic fungi encode conserved fungal cellulosomes for biomass hydrolysis.</title>
        <authorList>
            <consortium name="DOE Joint Genome Institute"/>
            <person name="Haitjema C.H."/>
            <person name="Gilmore S.P."/>
            <person name="Henske J.K."/>
            <person name="Solomon K.V."/>
            <person name="De Groot R."/>
            <person name="Kuo A."/>
            <person name="Mondo S.J."/>
            <person name="Salamov A.A."/>
            <person name="Labutti K."/>
            <person name="Zhao Z."/>
            <person name="Chiniquy J."/>
            <person name="Barry K."/>
            <person name="Brewer H.M."/>
            <person name="Purvine S.O."/>
            <person name="Wright A.T."/>
            <person name="Boxma B."/>
            <person name="Van Alen T."/>
            <person name="Hackstein J.H."/>
            <person name="Baker S.E."/>
            <person name="Grigoriev I.V."/>
            <person name="O'Malley M.A."/>
        </authorList>
    </citation>
    <scope>NUCLEOTIDE SEQUENCE [LARGE SCALE GENOMIC DNA]</scope>
    <source>
        <strain evidence="4">finn</strain>
    </source>
</reference>
<evidence type="ECO:0000256" key="1">
    <source>
        <dbReference type="SAM" id="MobiDB-lite"/>
    </source>
</evidence>